<dbReference type="GO" id="GO:0016192">
    <property type="term" value="P:vesicle-mediated transport"/>
    <property type="evidence" value="ECO:0007669"/>
    <property type="project" value="InterPro"/>
</dbReference>
<comment type="similarity">
    <text evidence="1">Belongs to the STXBP/unc-18/SEC1 family.</text>
</comment>
<dbReference type="InterPro" id="IPR036045">
    <property type="entry name" value="Sec1-like_sf"/>
</dbReference>
<evidence type="ECO:0000313" key="3">
    <source>
        <dbReference type="Proteomes" id="UP000078046"/>
    </source>
</evidence>
<evidence type="ECO:0000313" key="2">
    <source>
        <dbReference type="EMBL" id="OAF65299.1"/>
    </source>
</evidence>
<proteinExistence type="inferred from homology"/>
<evidence type="ECO:0000256" key="1">
    <source>
        <dbReference type="ARBA" id="ARBA00009884"/>
    </source>
</evidence>
<dbReference type="Pfam" id="PF00995">
    <property type="entry name" value="Sec1"/>
    <property type="match status" value="1"/>
</dbReference>
<dbReference type="SUPFAM" id="SSF56815">
    <property type="entry name" value="Sec1/munc18-like (SM) proteins"/>
    <property type="match status" value="1"/>
</dbReference>
<keyword evidence="3" id="KW-1185">Reference proteome</keyword>
<dbReference type="InterPro" id="IPR001619">
    <property type="entry name" value="Sec1-like"/>
</dbReference>
<name>A0A177ATH1_9BILA</name>
<comment type="caution">
    <text evidence="2">The sequence shown here is derived from an EMBL/GenBank/DDBJ whole genome shotgun (WGS) entry which is preliminary data.</text>
</comment>
<accession>A0A177ATH1</accession>
<organism evidence="2 3">
    <name type="scientific">Intoshia linei</name>
    <dbReference type="NCBI Taxonomy" id="1819745"/>
    <lineage>
        <taxon>Eukaryota</taxon>
        <taxon>Metazoa</taxon>
        <taxon>Spiralia</taxon>
        <taxon>Lophotrochozoa</taxon>
        <taxon>Mesozoa</taxon>
        <taxon>Orthonectida</taxon>
        <taxon>Rhopaluridae</taxon>
        <taxon>Intoshia</taxon>
    </lineage>
</organism>
<dbReference type="Gene3D" id="3.40.50.1910">
    <property type="match status" value="1"/>
</dbReference>
<evidence type="ECO:0008006" key="4">
    <source>
        <dbReference type="Google" id="ProtNLM"/>
    </source>
</evidence>
<reference evidence="2 3" key="1">
    <citation type="submission" date="2016-04" db="EMBL/GenBank/DDBJ databases">
        <title>The genome of Intoshia linei affirms orthonectids as highly simplified spiralians.</title>
        <authorList>
            <person name="Mikhailov K.V."/>
            <person name="Slusarev G.S."/>
            <person name="Nikitin M.A."/>
            <person name="Logacheva M.D."/>
            <person name="Penin A."/>
            <person name="Aleoshin V."/>
            <person name="Panchin Y.V."/>
        </authorList>
    </citation>
    <scope>NUCLEOTIDE SEQUENCE [LARGE SCALE GENOMIC DNA]</scope>
    <source>
        <strain evidence="2">Intl2013</strain>
        <tissue evidence="2">Whole animal</tissue>
    </source>
</reference>
<dbReference type="EMBL" id="LWCA01001356">
    <property type="protein sequence ID" value="OAF65299.1"/>
    <property type="molecule type" value="Genomic_DNA"/>
</dbReference>
<gene>
    <name evidence="2" type="ORF">A3Q56_06992</name>
</gene>
<dbReference type="OrthoDB" id="10262528at2759"/>
<dbReference type="InterPro" id="IPR027482">
    <property type="entry name" value="Sec1-like_dom2"/>
</dbReference>
<dbReference type="Proteomes" id="UP000078046">
    <property type="component" value="Unassembled WGS sequence"/>
</dbReference>
<sequence>MFYIFNGIYSPISCLLIEKIIVNDAKLPSIIKSLPGPFHKKKNKAIDGSKNVLVYFVGGCTYSEICALRFLSQKLKINIKIATNVIYNKNSFTELMVENYKVL</sequence>
<dbReference type="AlphaFoldDB" id="A0A177ATH1"/>
<protein>
    <recommendedName>
        <fullName evidence="4">Vacuolar protein sorting-associated protein 33A</fullName>
    </recommendedName>
</protein>